<reference evidence="2" key="1">
    <citation type="submission" date="2022-12" db="EMBL/GenBank/DDBJ databases">
        <authorList>
            <person name="Petersen C."/>
        </authorList>
    </citation>
    <scope>NUCLEOTIDE SEQUENCE</scope>
    <source>
        <strain evidence="2">IBT 3081</strain>
    </source>
</reference>
<dbReference type="Proteomes" id="UP001147752">
    <property type="component" value="Unassembled WGS sequence"/>
</dbReference>
<keyword evidence="3" id="KW-1185">Reference proteome</keyword>
<dbReference type="RefSeq" id="XP_056576781.1">
    <property type="nucleotide sequence ID" value="XM_056725930.1"/>
</dbReference>
<feature type="compositionally biased region" description="Basic and acidic residues" evidence="1">
    <location>
        <begin position="99"/>
        <end position="108"/>
    </location>
</feature>
<dbReference type="EMBL" id="JAPZBT010000003">
    <property type="protein sequence ID" value="KAJ5365314.1"/>
    <property type="molecule type" value="Genomic_DNA"/>
</dbReference>
<dbReference type="AlphaFoldDB" id="A0A9W9RUL7"/>
<feature type="compositionally biased region" description="Basic residues" evidence="1">
    <location>
        <begin position="66"/>
        <end position="82"/>
    </location>
</feature>
<name>A0A9W9RUL7_9EURO</name>
<evidence type="ECO:0000313" key="2">
    <source>
        <dbReference type="EMBL" id="KAJ5365314.1"/>
    </source>
</evidence>
<organism evidence="2 3">
    <name type="scientific">Penicillium concentricum</name>
    <dbReference type="NCBI Taxonomy" id="293559"/>
    <lineage>
        <taxon>Eukaryota</taxon>
        <taxon>Fungi</taxon>
        <taxon>Dikarya</taxon>
        <taxon>Ascomycota</taxon>
        <taxon>Pezizomycotina</taxon>
        <taxon>Eurotiomycetes</taxon>
        <taxon>Eurotiomycetidae</taxon>
        <taxon>Eurotiales</taxon>
        <taxon>Aspergillaceae</taxon>
        <taxon>Penicillium</taxon>
    </lineage>
</organism>
<feature type="region of interest" description="Disordered" evidence="1">
    <location>
        <begin position="1"/>
        <end position="108"/>
    </location>
</feature>
<proteinExistence type="predicted"/>
<gene>
    <name evidence="2" type="ORF">N7517_008200</name>
</gene>
<reference evidence="2" key="2">
    <citation type="journal article" date="2023" name="IMA Fungus">
        <title>Comparative genomic study of the Penicillium genus elucidates a diverse pangenome and 15 lateral gene transfer events.</title>
        <authorList>
            <person name="Petersen C."/>
            <person name="Sorensen T."/>
            <person name="Nielsen M.R."/>
            <person name="Sondergaard T.E."/>
            <person name="Sorensen J.L."/>
            <person name="Fitzpatrick D.A."/>
            <person name="Frisvad J.C."/>
            <person name="Nielsen K.L."/>
        </authorList>
    </citation>
    <scope>NUCLEOTIDE SEQUENCE</scope>
    <source>
        <strain evidence="2">IBT 3081</strain>
    </source>
</reference>
<evidence type="ECO:0000313" key="3">
    <source>
        <dbReference type="Proteomes" id="UP001147752"/>
    </source>
</evidence>
<evidence type="ECO:0000256" key="1">
    <source>
        <dbReference type="SAM" id="MobiDB-lite"/>
    </source>
</evidence>
<dbReference type="GeneID" id="81465113"/>
<comment type="caution">
    <text evidence="2">The sequence shown here is derived from an EMBL/GenBank/DDBJ whole genome shotgun (WGS) entry which is preliminary data.</text>
</comment>
<accession>A0A9W9RUL7</accession>
<feature type="compositionally biased region" description="Low complexity" evidence="1">
    <location>
        <begin position="25"/>
        <end position="36"/>
    </location>
</feature>
<protein>
    <submittedName>
        <fullName evidence="2">Uncharacterized protein</fullName>
    </submittedName>
</protein>
<sequence length="108" mass="12252">MGDRSFEAGSQNYGVVYEHPPPAPFLAAPLALSPSPITTPPKYRAIQPRPSECGPDAEKLDDKLKVKPRRRRRSKTRRNHPRRPQERSGESKPVQLEADVNKTQEREV</sequence>
<feature type="compositionally biased region" description="Basic and acidic residues" evidence="1">
    <location>
        <begin position="56"/>
        <end position="65"/>
    </location>
</feature>